<evidence type="ECO:0000256" key="1">
    <source>
        <dbReference type="ARBA" id="ARBA00023125"/>
    </source>
</evidence>
<dbReference type="InterPro" id="IPR050639">
    <property type="entry name" value="SSR_resolvase"/>
</dbReference>
<dbReference type="GO" id="GO:0000150">
    <property type="term" value="F:DNA strand exchange activity"/>
    <property type="evidence" value="ECO:0007669"/>
    <property type="project" value="InterPro"/>
</dbReference>
<dbReference type="AlphaFoldDB" id="R5XMF7"/>
<dbReference type="SMART" id="SM00857">
    <property type="entry name" value="Resolvase"/>
    <property type="match status" value="1"/>
</dbReference>
<comment type="caution">
    <text evidence="4">The sequence shown here is derived from an EMBL/GenBank/DDBJ whole genome shotgun (WGS) entry which is preliminary data.</text>
</comment>
<dbReference type="SUPFAM" id="SSF53041">
    <property type="entry name" value="Resolvase-like"/>
    <property type="match status" value="1"/>
</dbReference>
<dbReference type="InterPro" id="IPR036162">
    <property type="entry name" value="Resolvase-like_N_sf"/>
</dbReference>
<proteinExistence type="predicted"/>
<evidence type="ECO:0000313" key="5">
    <source>
        <dbReference type="Proteomes" id="UP000017980"/>
    </source>
</evidence>
<dbReference type="CDD" id="cd00093">
    <property type="entry name" value="HTH_XRE"/>
    <property type="match status" value="1"/>
</dbReference>
<dbReference type="RefSeq" id="WP_022071234.1">
    <property type="nucleotide sequence ID" value="NZ_HF999321.1"/>
</dbReference>
<dbReference type="PANTHER" id="PTHR30461">
    <property type="entry name" value="DNA-INVERTASE FROM LAMBDOID PROPHAGE"/>
    <property type="match status" value="1"/>
</dbReference>
<reference evidence="4" key="1">
    <citation type="submission" date="2012-11" db="EMBL/GenBank/DDBJ databases">
        <title>Dependencies among metagenomic species, viruses, plasmids and units of genetic variation.</title>
        <authorList>
            <person name="Nielsen H.B."/>
            <person name="Almeida M."/>
            <person name="Juncker A.S."/>
            <person name="Rasmussen S."/>
            <person name="Li J."/>
            <person name="Sunagawa S."/>
            <person name="Plichta D."/>
            <person name="Gautier L."/>
            <person name="Le Chatelier E."/>
            <person name="Peletier E."/>
            <person name="Bonde I."/>
            <person name="Nielsen T."/>
            <person name="Manichanh C."/>
            <person name="Arumugam M."/>
            <person name="Batto J."/>
            <person name="Santos M.B.Q.D."/>
            <person name="Blom N."/>
            <person name="Borruel N."/>
            <person name="Burgdorf K.S."/>
            <person name="Boumezbeur F."/>
            <person name="Casellas F."/>
            <person name="Dore J."/>
            <person name="Guarner F."/>
            <person name="Hansen T."/>
            <person name="Hildebrand F."/>
            <person name="Kaas R.S."/>
            <person name="Kennedy S."/>
            <person name="Kristiansen K."/>
            <person name="Kultima J.R."/>
            <person name="Leonard P."/>
            <person name="Levenez F."/>
            <person name="Lund O."/>
            <person name="Moumen B."/>
            <person name="Le Paslier D."/>
            <person name="Pons N."/>
            <person name="Pedersen O."/>
            <person name="Prifti E."/>
            <person name="Qin J."/>
            <person name="Raes J."/>
            <person name="Tap J."/>
            <person name="Tims S."/>
            <person name="Ussery D.W."/>
            <person name="Yamada T."/>
            <person name="MetaHit consortium"/>
            <person name="Renault P."/>
            <person name="Sicheritz-Ponten T."/>
            <person name="Bork P."/>
            <person name="Wang J."/>
            <person name="Brunak S."/>
            <person name="Ehrlich S.D."/>
        </authorList>
    </citation>
    <scope>NUCLEOTIDE SEQUENCE [LARGE SCALE GENOMIC DNA]</scope>
</reference>
<dbReference type="CDD" id="cd03768">
    <property type="entry name" value="SR_ResInv"/>
    <property type="match status" value="1"/>
</dbReference>
<sequence>MAVYTYLRTSTKKQTTERQEYIFQKQGIKSDMDFKDKITGTKADRPALNELKAIVKNGDIVYFVSISRMARNLKDCIEICDYFVDRGVQVKILKEGIDTNTSTYKLLLGIFGAVAEMERDTIAQQVQEGVDKCKSTGVTKTGNWFGQPKKTKKSLPKNFEKAYRLLKGKGGDLTQVEVANMLGIGRTTLYRYIKLYEGDYSVYEKANHTKI</sequence>
<dbReference type="Proteomes" id="UP000017980">
    <property type="component" value="Unassembled WGS sequence"/>
</dbReference>
<dbReference type="Pfam" id="PF00239">
    <property type="entry name" value="Resolvase"/>
    <property type="match status" value="1"/>
</dbReference>
<keyword evidence="2" id="KW-0233">DNA recombination</keyword>
<keyword evidence="1" id="KW-0238">DNA-binding</keyword>
<accession>R5XMF7</accession>
<evidence type="ECO:0000256" key="2">
    <source>
        <dbReference type="ARBA" id="ARBA00023172"/>
    </source>
</evidence>
<dbReference type="Gene3D" id="3.40.50.1390">
    <property type="entry name" value="Resolvase, N-terminal catalytic domain"/>
    <property type="match status" value="1"/>
</dbReference>
<protein>
    <submittedName>
        <fullName evidence="4">Resolvase</fullName>
    </submittedName>
</protein>
<organism evidence="4 5">
    <name type="scientific">Intestinibacter bartlettii CAG:1329</name>
    <dbReference type="NCBI Taxonomy" id="1263063"/>
    <lineage>
        <taxon>Bacteria</taxon>
        <taxon>Bacillati</taxon>
        <taxon>Bacillota</taxon>
        <taxon>Clostridia</taxon>
        <taxon>Peptostreptococcales</taxon>
        <taxon>Peptostreptococcaceae</taxon>
        <taxon>Intestinibacter</taxon>
    </lineage>
</organism>
<dbReference type="PANTHER" id="PTHR30461:SF2">
    <property type="entry name" value="SERINE RECOMBINASE PINE-RELATED"/>
    <property type="match status" value="1"/>
</dbReference>
<dbReference type="PROSITE" id="PS51736">
    <property type="entry name" value="RECOMBINASES_3"/>
    <property type="match status" value="1"/>
</dbReference>
<gene>
    <name evidence="4" type="ORF">BN488_00874</name>
</gene>
<dbReference type="InterPro" id="IPR006119">
    <property type="entry name" value="Resolv_N"/>
</dbReference>
<evidence type="ECO:0000259" key="3">
    <source>
        <dbReference type="PROSITE" id="PS51736"/>
    </source>
</evidence>
<dbReference type="GO" id="GO:0003677">
    <property type="term" value="F:DNA binding"/>
    <property type="evidence" value="ECO:0007669"/>
    <property type="project" value="UniProtKB-KW"/>
</dbReference>
<evidence type="ECO:0000313" key="4">
    <source>
        <dbReference type="EMBL" id="CDA09821.1"/>
    </source>
</evidence>
<dbReference type="EMBL" id="CBBD010000025">
    <property type="protein sequence ID" value="CDA09821.1"/>
    <property type="molecule type" value="Genomic_DNA"/>
</dbReference>
<name>R5XMF7_9FIRM</name>
<dbReference type="InterPro" id="IPR001387">
    <property type="entry name" value="Cro/C1-type_HTH"/>
</dbReference>
<feature type="domain" description="Resolvase/invertase-type recombinase catalytic" evidence="3">
    <location>
        <begin position="2"/>
        <end position="137"/>
    </location>
</feature>